<evidence type="ECO:0000256" key="3">
    <source>
        <dbReference type="ARBA" id="ARBA00022692"/>
    </source>
</evidence>
<dbReference type="InterPro" id="IPR051791">
    <property type="entry name" value="Pra-immunoreactive"/>
</dbReference>
<reference evidence="8 9" key="1">
    <citation type="submission" date="2019-10" db="EMBL/GenBank/DDBJ databases">
        <title>Actinomadura rubteroloni sp. nov. and Actinomadura macrotermitis sp. nov., isolated from the gut of fungus growing-termite Macrotermes natalensis.</title>
        <authorList>
            <person name="Benndorf R."/>
            <person name="Martin K."/>
            <person name="Kuefner M."/>
            <person name="De Beer W."/>
            <person name="Kaster A.-K."/>
            <person name="Vollmers J."/>
            <person name="Poulsen M."/>
            <person name="Beemelmanns C."/>
        </authorList>
    </citation>
    <scope>NUCLEOTIDE SEQUENCE [LARGE SCALE GENOMIC DNA]</scope>
    <source>
        <strain evidence="8 9">RB68</strain>
    </source>
</reference>
<dbReference type="RefSeq" id="WP_153534332.1">
    <property type="nucleotide sequence ID" value="NZ_WEGH01000002.1"/>
</dbReference>
<dbReference type="PANTHER" id="PTHR36115:SF4">
    <property type="entry name" value="MEMBRANE PROTEIN"/>
    <property type="match status" value="1"/>
</dbReference>
<dbReference type="OrthoDB" id="3542905at2"/>
<feature type="compositionally biased region" description="Basic and acidic residues" evidence="6">
    <location>
        <begin position="24"/>
        <end position="35"/>
    </location>
</feature>
<dbReference type="AlphaFoldDB" id="A0A7K0BY03"/>
<organism evidence="8 9">
    <name type="scientific">Actinomadura macrotermitis</name>
    <dbReference type="NCBI Taxonomy" id="2585200"/>
    <lineage>
        <taxon>Bacteria</taxon>
        <taxon>Bacillati</taxon>
        <taxon>Actinomycetota</taxon>
        <taxon>Actinomycetes</taxon>
        <taxon>Streptosporangiales</taxon>
        <taxon>Thermomonosporaceae</taxon>
        <taxon>Actinomadura</taxon>
    </lineage>
</organism>
<keyword evidence="3" id="KW-0812">Transmembrane</keyword>
<proteinExistence type="predicted"/>
<evidence type="ECO:0000256" key="6">
    <source>
        <dbReference type="SAM" id="MobiDB-lite"/>
    </source>
</evidence>
<evidence type="ECO:0000313" key="8">
    <source>
        <dbReference type="EMBL" id="MQY05966.1"/>
    </source>
</evidence>
<evidence type="ECO:0000313" key="9">
    <source>
        <dbReference type="Proteomes" id="UP000487268"/>
    </source>
</evidence>
<dbReference type="EMBL" id="WEGH01000002">
    <property type="protein sequence ID" value="MQY05966.1"/>
    <property type="molecule type" value="Genomic_DNA"/>
</dbReference>
<evidence type="ECO:0000256" key="5">
    <source>
        <dbReference type="ARBA" id="ARBA00023136"/>
    </source>
</evidence>
<dbReference type="Proteomes" id="UP000487268">
    <property type="component" value="Unassembled WGS sequence"/>
</dbReference>
<keyword evidence="5" id="KW-0472">Membrane</keyword>
<evidence type="ECO:0000256" key="1">
    <source>
        <dbReference type="ARBA" id="ARBA00004651"/>
    </source>
</evidence>
<gene>
    <name evidence="8" type="ORF">ACRB68_40460</name>
</gene>
<keyword evidence="2" id="KW-1003">Cell membrane</keyword>
<keyword evidence="9" id="KW-1185">Reference proteome</keyword>
<dbReference type="Pfam" id="PF06271">
    <property type="entry name" value="RDD"/>
    <property type="match status" value="1"/>
</dbReference>
<dbReference type="InterPro" id="IPR010432">
    <property type="entry name" value="RDD"/>
</dbReference>
<name>A0A7K0BY03_9ACTN</name>
<dbReference type="PANTHER" id="PTHR36115">
    <property type="entry name" value="PROLINE-RICH ANTIGEN HOMOLOG-RELATED"/>
    <property type="match status" value="1"/>
</dbReference>
<feature type="domain" description="RDD" evidence="7">
    <location>
        <begin position="46"/>
        <end position="187"/>
    </location>
</feature>
<comment type="subcellular location">
    <subcellularLocation>
        <location evidence="1">Cell membrane</location>
        <topology evidence="1">Multi-pass membrane protein</topology>
    </subcellularLocation>
</comment>
<feature type="region of interest" description="Disordered" evidence="6">
    <location>
        <begin position="1"/>
        <end position="45"/>
    </location>
</feature>
<evidence type="ECO:0000256" key="4">
    <source>
        <dbReference type="ARBA" id="ARBA00022989"/>
    </source>
</evidence>
<dbReference type="GO" id="GO:0005886">
    <property type="term" value="C:plasma membrane"/>
    <property type="evidence" value="ECO:0007669"/>
    <property type="project" value="UniProtKB-SubCell"/>
</dbReference>
<keyword evidence="4" id="KW-1133">Transmembrane helix</keyword>
<sequence>MAAGQEAHPHAPDEHEEHDDLGEHDEHDEHDEHAPDGPGSAGPVLADPGQRLVARIIDTLVVGLPVLMVLRETVPHRTLEVLAPPLVAGLLLVYEALQLALWGRTPGKRLTGIRVVRESGGGPLGAGRALLRTAVYTLPVAVRPVPVPLLTAAAGFFWVVNVAFIYEGTRGAVPDGRRQALHDRFAGTVVVKAGPAA</sequence>
<evidence type="ECO:0000259" key="7">
    <source>
        <dbReference type="Pfam" id="PF06271"/>
    </source>
</evidence>
<comment type="caution">
    <text evidence="8">The sequence shown here is derived from an EMBL/GenBank/DDBJ whole genome shotgun (WGS) entry which is preliminary data.</text>
</comment>
<evidence type="ECO:0000256" key="2">
    <source>
        <dbReference type="ARBA" id="ARBA00022475"/>
    </source>
</evidence>
<protein>
    <recommendedName>
        <fullName evidence="7">RDD domain-containing protein</fullName>
    </recommendedName>
</protein>
<accession>A0A7K0BY03</accession>